<reference evidence="1" key="1">
    <citation type="submission" date="2025-08" db="UniProtKB">
        <authorList>
            <consortium name="Ensembl"/>
        </authorList>
    </citation>
    <scope>IDENTIFICATION</scope>
</reference>
<evidence type="ECO:0000313" key="1">
    <source>
        <dbReference type="Ensembl" id="ENSPMGP00000018138.1"/>
    </source>
</evidence>
<keyword evidence="2" id="KW-1185">Reference proteome</keyword>
<evidence type="ECO:0000313" key="2">
    <source>
        <dbReference type="Proteomes" id="UP000261520"/>
    </source>
</evidence>
<reference evidence="1" key="2">
    <citation type="submission" date="2025-09" db="UniProtKB">
        <authorList>
            <consortium name="Ensembl"/>
        </authorList>
    </citation>
    <scope>IDENTIFICATION</scope>
</reference>
<accession>A0A3B4ALY0</accession>
<sequence>MSRETEAASMSSETSSLLQRFVHLTYLNFVFCLDLCWDSCLTSCLDSSTRSTSSMWPLKVLQHALFTQVTQKCEL</sequence>
<protein>
    <submittedName>
        <fullName evidence="1">Uncharacterized protein</fullName>
    </submittedName>
</protein>
<name>A0A3B4ALY0_9GOBI</name>
<dbReference type="Proteomes" id="UP000261520">
    <property type="component" value="Unplaced"/>
</dbReference>
<dbReference type="AlphaFoldDB" id="A0A3B4ALY0"/>
<proteinExistence type="predicted"/>
<organism evidence="1 2">
    <name type="scientific">Periophthalmus magnuspinnatus</name>
    <dbReference type="NCBI Taxonomy" id="409849"/>
    <lineage>
        <taxon>Eukaryota</taxon>
        <taxon>Metazoa</taxon>
        <taxon>Chordata</taxon>
        <taxon>Craniata</taxon>
        <taxon>Vertebrata</taxon>
        <taxon>Euteleostomi</taxon>
        <taxon>Actinopterygii</taxon>
        <taxon>Neopterygii</taxon>
        <taxon>Teleostei</taxon>
        <taxon>Neoteleostei</taxon>
        <taxon>Acanthomorphata</taxon>
        <taxon>Gobiaria</taxon>
        <taxon>Gobiiformes</taxon>
        <taxon>Gobioidei</taxon>
        <taxon>Gobiidae</taxon>
        <taxon>Oxudercinae</taxon>
        <taxon>Periophthalmus</taxon>
    </lineage>
</organism>
<dbReference type="Ensembl" id="ENSPMGT00000019352.1">
    <property type="protein sequence ID" value="ENSPMGP00000018138.1"/>
    <property type="gene ID" value="ENSPMGG00000014845.1"/>
</dbReference>